<evidence type="ECO:0000313" key="7">
    <source>
        <dbReference type="Proteomes" id="UP000239471"/>
    </source>
</evidence>
<dbReference type="Gene3D" id="3.40.920.10">
    <property type="entry name" value="Pyruvate-ferredoxin oxidoreductase, PFOR, domain III"/>
    <property type="match status" value="1"/>
</dbReference>
<sequence length="558" mass="61586">MIYNLLIGGTAGQGMETLASILEKLLKRKGFETFTIQDYMSRVRGGHNFFQIRFGNEEINSHCNAIDGIIALNTETIQLHIEALKDTGFIISDDEIDYKDARVYKLPLKSLAKSIGNPKVFGSIALGALLKLFNQDLSFVYDLLAETFKEKISSQNLTAFETGLKEVSVKYDIQSMGKNSNILINGNDAIALGALASGCKFYSAYPMTPSTSIMNYLSSKIEEAEIVVEQAEDEIAAINMAIGASYTGVRSMTGTSGGGFALMVEAVGLSSMLEVPLVIAEIQRPGPVTGLPTRTEQADLKFVIAATPGEVPKMVISLRDPEDAFYQTMRAFNLADKYQIPVILLGDQFLADSIRTVKPFDFAKVKIERHLNDEDFAGDKEYKRYSLTKTGISPRIIPGRTPGKTVLVDSDEHDESGHITESSAVRIAMNDKRLRKINYLKEELLEPEYLGEATFDTLLIGWGSLYSPIKEAVNILNSSGKTKYGALVFGDVWPFPDKLLIDKASKATKIINIEQNATGQLAQLIRENTGIEIKNNILRYDGRPLCAEDIINKLREVK</sequence>
<comment type="caution">
    <text evidence="6">The sequence shown here is derived from an EMBL/GenBank/DDBJ whole genome shotgun (WGS) entry which is preliminary data.</text>
</comment>
<dbReference type="GO" id="GO:0016903">
    <property type="term" value="F:oxidoreductase activity, acting on the aldehyde or oxo group of donors"/>
    <property type="evidence" value="ECO:0007669"/>
    <property type="project" value="InterPro"/>
</dbReference>
<evidence type="ECO:0000259" key="5">
    <source>
        <dbReference type="Pfam" id="PF17147"/>
    </source>
</evidence>
<dbReference type="InterPro" id="IPR022367">
    <property type="entry name" value="2-oxoacid/accept_OxRdtase_asu"/>
</dbReference>
<gene>
    <name evidence="6" type="primary">korA</name>
    <name evidence="6" type="ORF">CLVI_25040</name>
</gene>
<dbReference type="SUPFAM" id="SSF52922">
    <property type="entry name" value="TK C-terminal domain-like"/>
    <property type="match status" value="1"/>
</dbReference>
<feature type="domain" description="Pyruvate:ferredoxin oxidoreductase core" evidence="5">
    <location>
        <begin position="456"/>
        <end position="549"/>
    </location>
</feature>
<dbReference type="InterPro" id="IPR033412">
    <property type="entry name" value="PFOR_II"/>
</dbReference>
<organism evidence="6 7">
    <name type="scientific">Clostridium vincentii</name>
    <dbReference type="NCBI Taxonomy" id="52704"/>
    <lineage>
        <taxon>Bacteria</taxon>
        <taxon>Bacillati</taxon>
        <taxon>Bacillota</taxon>
        <taxon>Clostridia</taxon>
        <taxon>Eubacteriales</taxon>
        <taxon>Clostridiaceae</taxon>
        <taxon>Clostridium</taxon>
    </lineage>
</organism>
<keyword evidence="2" id="KW-0175">Coiled coil</keyword>
<dbReference type="RefSeq" id="WP_106060435.1">
    <property type="nucleotide sequence ID" value="NZ_PVXQ01000029.1"/>
</dbReference>
<dbReference type="InterPro" id="IPR019752">
    <property type="entry name" value="Pyrv/ketoisovalerate_OxRed_cat"/>
</dbReference>
<dbReference type="Proteomes" id="UP000239471">
    <property type="component" value="Unassembled WGS sequence"/>
</dbReference>
<proteinExistence type="predicted"/>
<dbReference type="PANTHER" id="PTHR32154">
    <property type="entry name" value="PYRUVATE-FLAVODOXIN OXIDOREDUCTASE-RELATED"/>
    <property type="match status" value="1"/>
</dbReference>
<dbReference type="Gene3D" id="3.40.50.920">
    <property type="match status" value="1"/>
</dbReference>
<dbReference type="EMBL" id="PVXQ01000029">
    <property type="protein sequence ID" value="PRR81477.1"/>
    <property type="molecule type" value="Genomic_DNA"/>
</dbReference>
<keyword evidence="1 6" id="KW-0560">Oxidoreductase</keyword>
<reference evidence="6 7" key="1">
    <citation type="submission" date="2018-03" db="EMBL/GenBank/DDBJ databases">
        <title>Genome sequence of Clostridium vincentii DSM 10228.</title>
        <authorList>
            <person name="Poehlein A."/>
            <person name="Daniel R."/>
        </authorList>
    </citation>
    <scope>NUCLEOTIDE SEQUENCE [LARGE SCALE GENOMIC DNA]</scope>
    <source>
        <strain evidence="6 7">DSM 10228</strain>
    </source>
</reference>
<dbReference type="AlphaFoldDB" id="A0A2T0BCE3"/>
<dbReference type="PANTHER" id="PTHR32154:SF20">
    <property type="entry name" value="2-OXOGLUTARATE OXIDOREDUCTASE SUBUNIT KORA"/>
    <property type="match status" value="1"/>
</dbReference>
<accession>A0A2T0BCE3</accession>
<evidence type="ECO:0000256" key="2">
    <source>
        <dbReference type="SAM" id="Coils"/>
    </source>
</evidence>
<evidence type="ECO:0000259" key="3">
    <source>
        <dbReference type="Pfam" id="PF01558"/>
    </source>
</evidence>
<dbReference type="SUPFAM" id="SSF52518">
    <property type="entry name" value="Thiamin diphosphate-binding fold (THDP-binding)"/>
    <property type="match status" value="1"/>
</dbReference>
<protein>
    <submittedName>
        <fullName evidence="6">2-oxoglutarate oxidoreductase subunit KorA</fullName>
        <ecNumber evidence="6">1.2.-.-</ecNumber>
    </submittedName>
</protein>
<evidence type="ECO:0000259" key="4">
    <source>
        <dbReference type="Pfam" id="PF01855"/>
    </source>
</evidence>
<evidence type="ECO:0000256" key="1">
    <source>
        <dbReference type="ARBA" id="ARBA00023002"/>
    </source>
</evidence>
<keyword evidence="7" id="KW-1185">Reference proteome</keyword>
<feature type="domain" description="Pyruvate flavodoxin/ferredoxin oxidoreductase pyrimidine binding" evidence="4">
    <location>
        <begin position="193"/>
        <end position="426"/>
    </location>
</feature>
<dbReference type="FunFam" id="3.40.50.970:FF:000022">
    <property type="entry name" value="2-oxoglutarate ferredoxin oxidoreductase alpha subunit"/>
    <property type="match status" value="1"/>
</dbReference>
<dbReference type="OrthoDB" id="9794954at2"/>
<evidence type="ECO:0000313" key="6">
    <source>
        <dbReference type="EMBL" id="PRR81477.1"/>
    </source>
</evidence>
<feature type="coiled-coil region" evidence="2">
    <location>
        <begin position="214"/>
        <end position="241"/>
    </location>
</feature>
<dbReference type="InterPro" id="IPR029061">
    <property type="entry name" value="THDP-binding"/>
</dbReference>
<feature type="domain" description="Pyruvate/ketoisovalerate oxidoreductase catalytic" evidence="3">
    <location>
        <begin position="11"/>
        <end position="164"/>
    </location>
</feature>
<dbReference type="EC" id="1.2.-.-" evidence="6"/>
<dbReference type="InterPro" id="IPR009014">
    <property type="entry name" value="Transketo_C/PFOR_II"/>
</dbReference>
<dbReference type="Pfam" id="PF01855">
    <property type="entry name" value="POR_N"/>
    <property type="match status" value="1"/>
</dbReference>
<dbReference type="GO" id="GO:0006979">
    <property type="term" value="P:response to oxidative stress"/>
    <property type="evidence" value="ECO:0007669"/>
    <property type="project" value="TreeGrafter"/>
</dbReference>
<dbReference type="InterPro" id="IPR002869">
    <property type="entry name" value="Pyrv_flavodox_OxRed_cen"/>
</dbReference>
<dbReference type="InterPro" id="IPR050722">
    <property type="entry name" value="Pyruvate:ferred/Flavod_OxRd"/>
</dbReference>
<dbReference type="Pfam" id="PF01558">
    <property type="entry name" value="POR"/>
    <property type="match status" value="1"/>
</dbReference>
<dbReference type="InterPro" id="IPR002880">
    <property type="entry name" value="Pyrv_Fd/Flavodoxin_OxRdtase_N"/>
</dbReference>
<dbReference type="Gene3D" id="3.40.50.970">
    <property type="match status" value="1"/>
</dbReference>
<name>A0A2T0BCE3_9CLOT</name>
<dbReference type="CDD" id="cd07034">
    <property type="entry name" value="TPP_PYR_PFOR_IOR-alpha_like"/>
    <property type="match status" value="1"/>
</dbReference>
<dbReference type="NCBIfam" id="TIGR03710">
    <property type="entry name" value="OAFO_sf"/>
    <property type="match status" value="1"/>
</dbReference>
<dbReference type="SUPFAM" id="SSF53323">
    <property type="entry name" value="Pyruvate-ferredoxin oxidoreductase, PFOR, domain III"/>
    <property type="match status" value="1"/>
</dbReference>
<dbReference type="Pfam" id="PF17147">
    <property type="entry name" value="PFOR_II"/>
    <property type="match status" value="1"/>
</dbReference>